<comment type="caution">
    <text evidence="4">The sequence shown here is derived from an EMBL/GenBank/DDBJ whole genome shotgun (WGS) entry which is preliminary data.</text>
</comment>
<sequence>MKLHCVESASGLPVYPRRRDVVLRTRIDMNLSCKRAAPERHVLKCGCHDQQLRCRAHAERRFPLEWYIATTVTPGSLAKAWLAHGVTRPEQPFRASLGNPARVRLSRLRAGDVVSFVQCQAPRLHLKRAKLMTTALRSFLRYACFRGDMTLDLAAAVPVVANWSMQPIPRGIPPEQIQQLLVSIDRRTAVGRRDYAIIPLLARLGLRSGEAAFLELDDIDWNTGVLSVRGKSGQRNGLPLPADVGKAIAAYLRYGRPQSTSRRVFLRAKAPITGFRSACGVGSIVRHSLQRAGINAPTTGAHQFRHALASQMLRHGASLGEIGELLGHHHPQTTKIYTKVDIKALRTLAVP</sequence>
<dbReference type="Proteomes" id="UP000672657">
    <property type="component" value="Unassembled WGS sequence"/>
</dbReference>
<dbReference type="PROSITE" id="PS51898">
    <property type="entry name" value="TYR_RECOMBINASE"/>
    <property type="match status" value="1"/>
</dbReference>
<keyword evidence="2" id="KW-0233">DNA recombination</keyword>
<dbReference type="EMBL" id="CAJPVI010000119">
    <property type="protein sequence ID" value="CAG2161264.1"/>
    <property type="molecule type" value="Genomic_DNA"/>
</dbReference>
<evidence type="ECO:0000256" key="1">
    <source>
        <dbReference type="ARBA" id="ARBA00022908"/>
    </source>
</evidence>
<dbReference type="InterPro" id="IPR011010">
    <property type="entry name" value="DNA_brk_join_enz"/>
</dbReference>
<dbReference type="InterPro" id="IPR002104">
    <property type="entry name" value="Integrase_catalytic"/>
</dbReference>
<evidence type="ECO:0000313" key="5">
    <source>
        <dbReference type="Proteomes" id="UP000672657"/>
    </source>
</evidence>
<protein>
    <submittedName>
        <fullName evidence="4">Tyrosine recombinase XerC</fullName>
    </submittedName>
</protein>
<dbReference type="CDD" id="cd01188">
    <property type="entry name" value="INT_RitA_C_like"/>
    <property type="match status" value="1"/>
</dbReference>
<evidence type="ECO:0000259" key="3">
    <source>
        <dbReference type="PROSITE" id="PS51898"/>
    </source>
</evidence>
<keyword evidence="1" id="KW-0229">DNA integration</keyword>
<accession>A0ABN7QF58</accession>
<proteinExistence type="predicted"/>
<organism evidence="4 5">
    <name type="scientific">Cupriavidus numazuensis</name>
    <dbReference type="NCBI Taxonomy" id="221992"/>
    <lineage>
        <taxon>Bacteria</taxon>
        <taxon>Pseudomonadati</taxon>
        <taxon>Pseudomonadota</taxon>
        <taxon>Betaproteobacteria</taxon>
        <taxon>Burkholderiales</taxon>
        <taxon>Burkholderiaceae</taxon>
        <taxon>Cupriavidus</taxon>
    </lineage>
</organism>
<dbReference type="PANTHER" id="PTHR30349:SF90">
    <property type="entry name" value="TYROSINE RECOMBINASE XERD"/>
    <property type="match status" value="1"/>
</dbReference>
<dbReference type="PANTHER" id="PTHR30349">
    <property type="entry name" value="PHAGE INTEGRASE-RELATED"/>
    <property type="match status" value="1"/>
</dbReference>
<reference evidence="4 5" key="1">
    <citation type="submission" date="2021-03" db="EMBL/GenBank/DDBJ databases">
        <authorList>
            <person name="Peeters C."/>
        </authorList>
    </citation>
    <scope>NUCLEOTIDE SEQUENCE [LARGE SCALE GENOMIC DNA]</scope>
    <source>
        <strain evidence="4 5">LMG 26411</strain>
    </source>
</reference>
<name>A0ABN7QF58_9BURK</name>
<evidence type="ECO:0000313" key="4">
    <source>
        <dbReference type="EMBL" id="CAG2161264.1"/>
    </source>
</evidence>
<evidence type="ECO:0000256" key="2">
    <source>
        <dbReference type="ARBA" id="ARBA00023172"/>
    </source>
</evidence>
<dbReference type="InterPro" id="IPR050090">
    <property type="entry name" value="Tyrosine_recombinase_XerCD"/>
</dbReference>
<dbReference type="Pfam" id="PF00589">
    <property type="entry name" value="Phage_integrase"/>
    <property type="match status" value="1"/>
</dbReference>
<gene>
    <name evidence="4" type="primary">xerC_7</name>
    <name evidence="4" type="ORF">LMG26411_08113</name>
</gene>
<dbReference type="InterPro" id="IPR013762">
    <property type="entry name" value="Integrase-like_cat_sf"/>
</dbReference>
<keyword evidence="5" id="KW-1185">Reference proteome</keyword>
<dbReference type="Gene3D" id="1.10.443.10">
    <property type="entry name" value="Intergrase catalytic core"/>
    <property type="match status" value="1"/>
</dbReference>
<dbReference type="SUPFAM" id="SSF56349">
    <property type="entry name" value="DNA breaking-rejoining enzymes"/>
    <property type="match status" value="1"/>
</dbReference>
<feature type="domain" description="Tyr recombinase" evidence="3">
    <location>
        <begin position="167"/>
        <end position="350"/>
    </location>
</feature>